<sequence>MPPGPGARRPGGHRDARSRRLEAFTRAPGGAARGRRAEAGGGGCGGGCGAAVGRRAAMRLLVALLLLGAARAAGGGASSGAAAGGPSGVHNAPLQLPTFQMPHGRSLCDLRAGQGPRPLCDCDLAWGRINCSCPPHYQEEVVLRSRGSAHLPPNAREVTVQGCARVRVPQAAFADLPELRRVTIAGVGQLRVESYGFSWNESTASVLPSEVLPVGPAGGVHVNITNTTVPELPSFAFLGRLESVALVGVRVGAVRAFAFASLRSLQRLSFERCDLDQIESQAFKKFSVDQLVLRGGRVRSALPSRAFQDLDVRSELTVDGVQFDAVHSAAFNVRGPTGPRRVTITQNVISLLRGEAFSVVAHGPVIVNNNRLGRVETGALLAITVDWFTAVNSGPQVLRFENNTISAFEDGAVMFNTTGMDVRVSRVLLDMACDCAVLDSWGRDLLNVPRYPAPPLLPAVAPDTLFCRVDRLARVRGATPGAYATVADYKTNSCGFFSFNLDVLIIVALALGVAFLAVLVLAVICCRRRRRRRRRWAAKGAGSNGTNGSRTPTVIRDMDISDDKEVQEALRRKGSRPGMQFKRVIQPEEEHRMLKGPGPGPFTLVVPDGRVYRETELHVIVERAEPLRELREREPIQEPGG</sequence>
<dbReference type="Gene3D" id="3.80.10.10">
    <property type="entry name" value="Ribonuclease Inhibitor"/>
    <property type="match status" value="1"/>
</dbReference>
<feature type="transmembrane region" description="Helical" evidence="2">
    <location>
        <begin position="503"/>
        <end position="526"/>
    </location>
</feature>
<evidence type="ECO:0000313" key="4">
    <source>
        <dbReference type="RefSeq" id="XP_052125614.1"/>
    </source>
</evidence>
<name>A0A9C6WZA2_FRAOC</name>
<dbReference type="GeneID" id="113216643"/>
<feature type="region of interest" description="Disordered" evidence="1">
    <location>
        <begin position="1"/>
        <end position="42"/>
    </location>
</feature>
<keyword evidence="2" id="KW-0812">Transmembrane</keyword>
<dbReference type="SUPFAM" id="SSF52058">
    <property type="entry name" value="L domain-like"/>
    <property type="match status" value="1"/>
</dbReference>
<feature type="compositionally biased region" description="Basic and acidic residues" evidence="1">
    <location>
        <begin position="12"/>
        <end position="23"/>
    </location>
</feature>
<organism evidence="3 4">
    <name type="scientific">Frankliniella occidentalis</name>
    <name type="common">Western flower thrips</name>
    <name type="synonym">Euthrips occidentalis</name>
    <dbReference type="NCBI Taxonomy" id="133901"/>
    <lineage>
        <taxon>Eukaryota</taxon>
        <taxon>Metazoa</taxon>
        <taxon>Ecdysozoa</taxon>
        <taxon>Arthropoda</taxon>
        <taxon>Hexapoda</taxon>
        <taxon>Insecta</taxon>
        <taxon>Pterygota</taxon>
        <taxon>Neoptera</taxon>
        <taxon>Paraneoptera</taxon>
        <taxon>Thysanoptera</taxon>
        <taxon>Terebrantia</taxon>
        <taxon>Thripoidea</taxon>
        <taxon>Thripidae</taxon>
        <taxon>Frankliniella</taxon>
    </lineage>
</organism>
<accession>A0A9C6WZA2</accession>
<evidence type="ECO:0000256" key="1">
    <source>
        <dbReference type="SAM" id="MobiDB-lite"/>
    </source>
</evidence>
<gene>
    <name evidence="4" type="primary">LOC113216643</name>
</gene>
<dbReference type="InterPro" id="IPR032675">
    <property type="entry name" value="LRR_dom_sf"/>
</dbReference>
<dbReference type="AlphaFoldDB" id="A0A9C6WZA2"/>
<dbReference type="OrthoDB" id="6360013at2759"/>
<keyword evidence="2" id="KW-1133">Transmembrane helix</keyword>
<protein>
    <submittedName>
        <fullName evidence="4">Uncharacterized protein LOC113216643 isoform X1</fullName>
    </submittedName>
</protein>
<dbReference type="Proteomes" id="UP000504606">
    <property type="component" value="Unplaced"/>
</dbReference>
<reference evidence="4" key="1">
    <citation type="submission" date="2025-08" db="UniProtKB">
        <authorList>
            <consortium name="RefSeq"/>
        </authorList>
    </citation>
    <scope>IDENTIFICATION</scope>
    <source>
        <tissue evidence="4">Whole organism</tissue>
    </source>
</reference>
<proteinExistence type="predicted"/>
<keyword evidence="2" id="KW-0472">Membrane</keyword>
<dbReference type="KEGG" id="foc:113216643"/>
<keyword evidence="3" id="KW-1185">Reference proteome</keyword>
<evidence type="ECO:0000313" key="3">
    <source>
        <dbReference type="Proteomes" id="UP000504606"/>
    </source>
</evidence>
<evidence type="ECO:0000256" key="2">
    <source>
        <dbReference type="SAM" id="Phobius"/>
    </source>
</evidence>
<dbReference type="RefSeq" id="XP_052125614.1">
    <property type="nucleotide sequence ID" value="XM_052269654.1"/>
</dbReference>